<dbReference type="SUPFAM" id="SSF48690">
    <property type="entry name" value="Epsilon subunit of mitochondrial F1F0-ATP synthase"/>
    <property type="match status" value="1"/>
</dbReference>
<evidence type="ECO:0000256" key="1">
    <source>
        <dbReference type="ARBA" id="ARBA00009502"/>
    </source>
</evidence>
<dbReference type="GO" id="GO:0045259">
    <property type="term" value="C:proton-transporting ATP synthase complex"/>
    <property type="evidence" value="ECO:0007669"/>
    <property type="project" value="InterPro"/>
</dbReference>
<dbReference type="AlphaFoldDB" id="B7G8W9"/>
<dbReference type="InParanoid" id="B7G8W9"/>
<dbReference type="InterPro" id="IPR036742">
    <property type="entry name" value="ATP_synth_F1_esu_sf_mt"/>
</dbReference>
<dbReference type="RefSeq" id="XP_002183665.1">
    <property type="nucleotide sequence ID" value="XM_002183629.1"/>
</dbReference>
<organism evidence="3 4">
    <name type="scientific">Phaeodactylum tricornutum (strain CCAP 1055/1)</name>
    <dbReference type="NCBI Taxonomy" id="556484"/>
    <lineage>
        <taxon>Eukaryota</taxon>
        <taxon>Sar</taxon>
        <taxon>Stramenopiles</taxon>
        <taxon>Ochrophyta</taxon>
        <taxon>Bacillariophyta</taxon>
        <taxon>Bacillariophyceae</taxon>
        <taxon>Bacillariophycidae</taxon>
        <taxon>Naviculales</taxon>
        <taxon>Phaeodactylaceae</taxon>
        <taxon>Phaeodactylum</taxon>
    </lineage>
</organism>
<dbReference type="EMBL" id="CM000622">
    <property type="protein sequence ID" value="EEC44847.1"/>
    <property type="molecule type" value="Genomic_DNA"/>
</dbReference>
<dbReference type="GO" id="GO:0042776">
    <property type="term" value="P:proton motive force-driven mitochondrial ATP synthesis"/>
    <property type="evidence" value="ECO:0007669"/>
    <property type="project" value="TreeGrafter"/>
</dbReference>
<dbReference type="GO" id="GO:0005743">
    <property type="term" value="C:mitochondrial inner membrane"/>
    <property type="evidence" value="ECO:0007669"/>
    <property type="project" value="InterPro"/>
</dbReference>
<dbReference type="STRING" id="556484.B7G8W9"/>
<comment type="similarity">
    <text evidence="1">Belongs to the eukaryotic ATPase epsilon family.</text>
</comment>
<protein>
    <submittedName>
        <fullName evidence="3">Uncharacterized protein</fullName>
    </submittedName>
</protein>
<dbReference type="PANTHER" id="PTHR12448:SF0">
    <property type="entry name" value="ATP SYNTHASE SUBUNIT EPSILON, MITOCHONDRIAL"/>
    <property type="match status" value="1"/>
</dbReference>
<evidence type="ECO:0000256" key="2">
    <source>
        <dbReference type="SAM" id="MobiDB-lite"/>
    </source>
</evidence>
<dbReference type="OrthoDB" id="269124at2759"/>
<dbReference type="InterPro" id="IPR006721">
    <property type="entry name" value="ATP_synth_F1_esu_mt"/>
</dbReference>
<dbReference type="GO" id="GO:0046933">
    <property type="term" value="F:proton-transporting ATP synthase activity, rotational mechanism"/>
    <property type="evidence" value="ECO:0007669"/>
    <property type="project" value="InterPro"/>
</dbReference>
<dbReference type="Pfam" id="PF04627">
    <property type="entry name" value="ATP-synt_Eps"/>
    <property type="match status" value="1"/>
</dbReference>
<gene>
    <name evidence="3" type="ORF">PHATRDRAFT_39529</name>
</gene>
<name>B7G8W9_PHATC</name>
<feature type="region of interest" description="Disordered" evidence="2">
    <location>
        <begin position="110"/>
        <end position="130"/>
    </location>
</feature>
<proteinExistence type="inferred from homology"/>
<evidence type="ECO:0000313" key="4">
    <source>
        <dbReference type="Proteomes" id="UP000000759"/>
    </source>
</evidence>
<evidence type="ECO:0000313" key="3">
    <source>
        <dbReference type="EMBL" id="EEC44847.1"/>
    </source>
</evidence>
<dbReference type="Gene3D" id="1.10.1620.20">
    <property type="entry name" value="ATP synthase, F1 complex, epsilon subunit superfamily, mitochondrial"/>
    <property type="match status" value="1"/>
</dbReference>
<dbReference type="KEGG" id="pti:PHATRDRAFT_39529"/>
<keyword evidence="4" id="KW-1185">Reference proteome</keyword>
<dbReference type="PANTHER" id="PTHR12448">
    <property type="entry name" value="ATP SYNTHASE EPSILON CHAIN, MITOCHONDRIAL"/>
    <property type="match status" value="1"/>
</dbReference>
<dbReference type="CDD" id="cd12153">
    <property type="entry name" value="F1-ATPase_epsilon"/>
    <property type="match status" value="1"/>
</dbReference>
<dbReference type="Proteomes" id="UP000000759">
    <property type="component" value="Chromosome 20"/>
</dbReference>
<dbReference type="GeneID" id="7195353"/>
<dbReference type="PaxDb" id="2850-Phatr39529"/>
<reference evidence="4" key="2">
    <citation type="submission" date="2008-08" db="EMBL/GenBank/DDBJ databases">
        <authorList>
            <consortium name="Diatom Consortium"/>
            <person name="Grigoriev I."/>
            <person name="Grimwood J."/>
            <person name="Kuo A."/>
            <person name="Otillar R.P."/>
            <person name="Salamov A."/>
            <person name="Detter J.C."/>
            <person name="Lindquist E."/>
            <person name="Shapiro H."/>
            <person name="Lucas S."/>
            <person name="Glavina del Rio T."/>
            <person name="Pitluck S."/>
            <person name="Rokhsar D."/>
            <person name="Bowler C."/>
        </authorList>
    </citation>
    <scope>GENOME REANNOTATION</scope>
    <source>
        <strain evidence="4">CCAP 1055/1</strain>
    </source>
</reference>
<sequence length="130" mass="14548">MQSGAMYEFLFSYKSTQTLPGIPTSGVPRNWRGPLGAQEWAVRRTDRNQWEDGLVFLCTSPVTTFWRMAGMSYLQYVNKAATSMRGALKEPAQRKAMEQEAFAYKVSTWQDGKQSPKVPVDVLAQSGATS</sequence>
<accession>B7G8W9</accession>
<reference evidence="3 4" key="1">
    <citation type="journal article" date="2008" name="Nature">
        <title>The Phaeodactylum genome reveals the evolutionary history of diatom genomes.</title>
        <authorList>
            <person name="Bowler C."/>
            <person name="Allen A.E."/>
            <person name="Badger J.H."/>
            <person name="Grimwood J."/>
            <person name="Jabbari K."/>
            <person name="Kuo A."/>
            <person name="Maheswari U."/>
            <person name="Martens C."/>
            <person name="Maumus F."/>
            <person name="Otillar R.P."/>
            <person name="Rayko E."/>
            <person name="Salamov A."/>
            <person name="Vandepoele K."/>
            <person name="Beszteri B."/>
            <person name="Gruber A."/>
            <person name="Heijde M."/>
            <person name="Katinka M."/>
            <person name="Mock T."/>
            <person name="Valentin K."/>
            <person name="Verret F."/>
            <person name="Berges J.A."/>
            <person name="Brownlee C."/>
            <person name="Cadoret J.P."/>
            <person name="Chiovitti A."/>
            <person name="Choi C.J."/>
            <person name="Coesel S."/>
            <person name="De Martino A."/>
            <person name="Detter J.C."/>
            <person name="Durkin C."/>
            <person name="Falciatore A."/>
            <person name="Fournet J."/>
            <person name="Haruta M."/>
            <person name="Huysman M.J."/>
            <person name="Jenkins B.D."/>
            <person name="Jiroutova K."/>
            <person name="Jorgensen R.E."/>
            <person name="Joubert Y."/>
            <person name="Kaplan A."/>
            <person name="Kroger N."/>
            <person name="Kroth P.G."/>
            <person name="La Roche J."/>
            <person name="Lindquist E."/>
            <person name="Lommer M."/>
            <person name="Martin-Jezequel V."/>
            <person name="Lopez P.J."/>
            <person name="Lucas S."/>
            <person name="Mangogna M."/>
            <person name="McGinnis K."/>
            <person name="Medlin L.K."/>
            <person name="Montsant A."/>
            <person name="Oudot-Le Secq M.P."/>
            <person name="Napoli C."/>
            <person name="Obornik M."/>
            <person name="Parker M.S."/>
            <person name="Petit J.L."/>
            <person name="Porcel B.M."/>
            <person name="Poulsen N."/>
            <person name="Robison M."/>
            <person name="Rychlewski L."/>
            <person name="Rynearson T.A."/>
            <person name="Schmutz J."/>
            <person name="Shapiro H."/>
            <person name="Siaut M."/>
            <person name="Stanley M."/>
            <person name="Sussman M.R."/>
            <person name="Taylor A.R."/>
            <person name="Vardi A."/>
            <person name="von Dassow P."/>
            <person name="Vyverman W."/>
            <person name="Willis A."/>
            <person name="Wyrwicz L.S."/>
            <person name="Rokhsar D.S."/>
            <person name="Weissenbach J."/>
            <person name="Armbrust E.V."/>
            <person name="Green B.R."/>
            <person name="Van de Peer Y."/>
            <person name="Grigoriev I.V."/>
        </authorList>
    </citation>
    <scope>NUCLEOTIDE SEQUENCE [LARGE SCALE GENOMIC DNA]</scope>
    <source>
        <strain evidence="3 4">CCAP 1055/1</strain>
    </source>
</reference>